<dbReference type="EMBL" id="FNYE01000004">
    <property type="protein sequence ID" value="SEI80807.1"/>
    <property type="molecule type" value="Genomic_DNA"/>
</dbReference>
<accession>A0A1H6TUA0</accession>
<evidence type="ECO:0000313" key="2">
    <source>
        <dbReference type="Proteomes" id="UP000198866"/>
    </source>
</evidence>
<keyword evidence="2" id="KW-1185">Reference proteome</keyword>
<dbReference type="Proteomes" id="UP000198866">
    <property type="component" value="Unassembled WGS sequence"/>
</dbReference>
<dbReference type="Gene3D" id="2.40.128.380">
    <property type="entry name" value="T3SS negative regulator GrlR"/>
    <property type="match status" value="1"/>
</dbReference>
<dbReference type="RefSeq" id="WP_143062222.1">
    <property type="nucleotide sequence ID" value="NZ_FNYE01000004.1"/>
</dbReference>
<evidence type="ECO:0000313" key="1">
    <source>
        <dbReference type="EMBL" id="SEI80807.1"/>
    </source>
</evidence>
<dbReference type="OrthoDB" id="8659293at2"/>
<organism evidence="1 2">
    <name type="scientific">Paraburkholderia diazotrophica</name>
    <dbReference type="NCBI Taxonomy" id="667676"/>
    <lineage>
        <taxon>Bacteria</taxon>
        <taxon>Pseudomonadati</taxon>
        <taxon>Pseudomonadota</taxon>
        <taxon>Betaproteobacteria</taxon>
        <taxon>Burkholderiales</taxon>
        <taxon>Burkholderiaceae</taxon>
        <taxon>Paraburkholderia</taxon>
    </lineage>
</organism>
<sequence>MVSDANVSVISYTRLVGYASDSLNQSGHKNGETAMPTNGFYAVEFSAAVQGAGGIVVLEDGNIRGGDGEYLYSGTYSGQDGRLSAKITVKAHSPRAISVFNTVGGKFTLDLVGNVVGDGFQASGNAPVSGAPGITIRARKLDDLAL</sequence>
<dbReference type="InterPro" id="IPR043019">
    <property type="entry name" value="GrlR_sf"/>
</dbReference>
<name>A0A1H6TUA0_9BURK</name>
<reference evidence="2" key="1">
    <citation type="submission" date="2016-10" db="EMBL/GenBank/DDBJ databases">
        <authorList>
            <person name="Varghese N."/>
            <person name="Submissions S."/>
        </authorList>
    </citation>
    <scope>NUCLEOTIDE SEQUENCE [LARGE SCALE GENOMIC DNA]</scope>
    <source>
        <strain evidence="2">LMG 26031</strain>
    </source>
</reference>
<proteinExistence type="predicted"/>
<protein>
    <submittedName>
        <fullName evidence="1">T3SS negative regulator,GrlR</fullName>
    </submittedName>
</protein>
<dbReference type="AlphaFoldDB" id="A0A1H6TUA0"/>
<gene>
    <name evidence="1" type="ORF">SAMN05192539_1004175</name>
</gene>